<dbReference type="Gene3D" id="3.30.300.30">
    <property type="match status" value="1"/>
</dbReference>
<evidence type="ECO:0000256" key="11">
    <source>
        <dbReference type="ARBA" id="ARBA00023136"/>
    </source>
</evidence>
<dbReference type="PANTHER" id="PTHR43767:SF8">
    <property type="entry name" value="LONG-CHAIN-FATTY-ACID--COA LIGASE"/>
    <property type="match status" value="1"/>
</dbReference>
<comment type="subcellular location">
    <subcellularLocation>
        <location evidence="2">Membrane</location>
        <topology evidence="2">Peripheral membrane protein</topology>
    </subcellularLocation>
</comment>
<dbReference type="Pfam" id="PF00501">
    <property type="entry name" value="AMP-binding"/>
    <property type="match status" value="1"/>
</dbReference>
<keyword evidence="7" id="KW-0276">Fatty acid metabolism</keyword>
<evidence type="ECO:0000256" key="8">
    <source>
        <dbReference type="ARBA" id="ARBA00022840"/>
    </source>
</evidence>
<evidence type="ECO:0000256" key="13">
    <source>
        <dbReference type="ARBA" id="ARBA00039545"/>
    </source>
</evidence>
<feature type="domain" description="AMP-dependent synthetase/ligase" evidence="15">
    <location>
        <begin position="29"/>
        <end position="408"/>
    </location>
</feature>
<dbReference type="EC" id="6.2.1.3" evidence="12"/>
<keyword evidence="18" id="KW-1185">Reference proteome</keyword>
<keyword evidence="9" id="KW-0460">Magnesium</keyword>
<evidence type="ECO:0000256" key="14">
    <source>
        <dbReference type="ARBA" id="ARBA00042773"/>
    </source>
</evidence>
<comment type="cofactor">
    <cofactor evidence="1">
        <name>Mg(2+)</name>
        <dbReference type="ChEBI" id="CHEBI:18420"/>
    </cofactor>
</comment>
<evidence type="ECO:0000256" key="12">
    <source>
        <dbReference type="ARBA" id="ARBA00026121"/>
    </source>
</evidence>
<sequence length="542" mass="59057">MGKPWLQHYGTIPAEIDTTANGTVLDIIEQASARFGDRMAYTNLGAELSFAETEALSRDFAAWLQTKLGVKKGDRIALMTPNVLAYAPISFGIIRAGAVQVNVNPLYSPRELKHQLNDADADVIVIFNQSTPTLAQIVTETGIKTVITLGLDDVKPRGLPTIPVDPRLSDIATPLAQVLEQGRDMPYTHPDMTQDDLIFLQYTGGTTGLSKGAQLTHGNLVSNIETLIVWFNGMVKEGEETIITALPLYHIFALMVNLLSFYRLGASNVLITNPRDMDAFVADWGKQPITIFTGVNTLYVGLLHHPGFAQIDHSALKLSFGGGAPVQKAVSDRWRGVTGIHIIEGYGLSETGPVLTMNLMTSDDATASIGLPFPTTDIVILDDDENEVPQGQTGELCAKGPQIMPGYWRNEDANAKSFTKDGYFKTGDIAVMDDAGYFRIVDRKKDMILVSGFNVFPNEIEDVLAGMDGLVESACVGVPDEKTGEAVKVFCVKKDDTLSADDVIAHCRANLTAYKVPKQIAFIDELPKTAVGKILRRELRDR</sequence>
<reference evidence="17 18" key="1">
    <citation type="submission" date="2017-05" db="EMBL/GenBank/DDBJ databases">
        <authorList>
            <person name="Varghese N."/>
            <person name="Submissions S."/>
        </authorList>
    </citation>
    <scope>NUCLEOTIDE SEQUENCE [LARGE SCALE GENOMIC DNA]</scope>
    <source>
        <strain evidence="17 18">DSM 29506</strain>
    </source>
</reference>
<evidence type="ECO:0000256" key="6">
    <source>
        <dbReference type="ARBA" id="ARBA00022741"/>
    </source>
</evidence>
<evidence type="ECO:0000256" key="9">
    <source>
        <dbReference type="ARBA" id="ARBA00022842"/>
    </source>
</evidence>
<evidence type="ECO:0000256" key="3">
    <source>
        <dbReference type="ARBA" id="ARBA00005005"/>
    </source>
</evidence>
<dbReference type="InterPro" id="IPR025110">
    <property type="entry name" value="AMP-bd_C"/>
</dbReference>
<feature type="domain" description="AMP-binding enzyme C-terminal" evidence="16">
    <location>
        <begin position="459"/>
        <end position="533"/>
    </location>
</feature>
<dbReference type="RefSeq" id="WP_142492238.1">
    <property type="nucleotide sequence ID" value="NZ_FXTO01000003.1"/>
</dbReference>
<gene>
    <name evidence="17" type="ORF">SAMN06265173_103205</name>
</gene>
<dbReference type="Gene3D" id="3.40.50.12780">
    <property type="entry name" value="N-terminal domain of ligase-like"/>
    <property type="match status" value="1"/>
</dbReference>
<evidence type="ECO:0000256" key="7">
    <source>
        <dbReference type="ARBA" id="ARBA00022832"/>
    </source>
</evidence>
<dbReference type="OrthoDB" id="9803968at2"/>
<dbReference type="PROSITE" id="PS00455">
    <property type="entry name" value="AMP_BINDING"/>
    <property type="match status" value="1"/>
</dbReference>
<dbReference type="InterPro" id="IPR042099">
    <property type="entry name" value="ANL_N_sf"/>
</dbReference>
<evidence type="ECO:0000256" key="10">
    <source>
        <dbReference type="ARBA" id="ARBA00023098"/>
    </source>
</evidence>
<dbReference type="InterPro" id="IPR000873">
    <property type="entry name" value="AMP-dep_synth/lig_dom"/>
</dbReference>
<evidence type="ECO:0000259" key="15">
    <source>
        <dbReference type="Pfam" id="PF00501"/>
    </source>
</evidence>
<dbReference type="FunFam" id="3.30.300.30:FF:000006">
    <property type="entry name" value="Long-chain-fatty-acid--CoA ligase FadD"/>
    <property type="match status" value="1"/>
</dbReference>
<protein>
    <recommendedName>
        <fullName evidence="13">Long-chain-fatty-acid--CoA ligase</fullName>
        <ecNumber evidence="12">6.2.1.3</ecNumber>
    </recommendedName>
    <alternativeName>
        <fullName evidence="14">Long-chain acyl-CoA synthetase</fullName>
    </alternativeName>
</protein>
<dbReference type="Pfam" id="PF13193">
    <property type="entry name" value="AMP-binding_C"/>
    <property type="match status" value="1"/>
</dbReference>
<dbReference type="FunFam" id="3.40.50.12780:FF:000003">
    <property type="entry name" value="Long-chain-fatty-acid--CoA ligase FadD"/>
    <property type="match status" value="1"/>
</dbReference>
<keyword evidence="8" id="KW-0067">ATP-binding</keyword>
<dbReference type="AlphaFoldDB" id="A0A521BQ62"/>
<keyword evidence="10" id="KW-0443">Lipid metabolism</keyword>
<evidence type="ECO:0000256" key="2">
    <source>
        <dbReference type="ARBA" id="ARBA00004170"/>
    </source>
</evidence>
<dbReference type="GO" id="GO:0004467">
    <property type="term" value="F:long-chain fatty acid-CoA ligase activity"/>
    <property type="evidence" value="ECO:0007669"/>
    <property type="project" value="UniProtKB-EC"/>
</dbReference>
<accession>A0A521BQ62</accession>
<dbReference type="SUPFAM" id="SSF56801">
    <property type="entry name" value="Acetyl-CoA synthetase-like"/>
    <property type="match status" value="1"/>
</dbReference>
<dbReference type="GO" id="GO:0016020">
    <property type="term" value="C:membrane"/>
    <property type="evidence" value="ECO:0007669"/>
    <property type="project" value="UniProtKB-SubCell"/>
</dbReference>
<proteinExistence type="inferred from homology"/>
<evidence type="ECO:0000256" key="5">
    <source>
        <dbReference type="ARBA" id="ARBA00022598"/>
    </source>
</evidence>
<evidence type="ECO:0000313" key="18">
    <source>
        <dbReference type="Proteomes" id="UP000316030"/>
    </source>
</evidence>
<evidence type="ECO:0000256" key="4">
    <source>
        <dbReference type="ARBA" id="ARBA00006432"/>
    </source>
</evidence>
<evidence type="ECO:0000256" key="1">
    <source>
        <dbReference type="ARBA" id="ARBA00001946"/>
    </source>
</evidence>
<evidence type="ECO:0000259" key="16">
    <source>
        <dbReference type="Pfam" id="PF13193"/>
    </source>
</evidence>
<comment type="pathway">
    <text evidence="3">Lipid metabolism; fatty acid beta-oxidation.</text>
</comment>
<dbReference type="InterPro" id="IPR045851">
    <property type="entry name" value="AMP-bd_C_sf"/>
</dbReference>
<dbReference type="GO" id="GO:0005524">
    <property type="term" value="F:ATP binding"/>
    <property type="evidence" value="ECO:0007669"/>
    <property type="project" value="UniProtKB-KW"/>
</dbReference>
<organism evidence="17 18">
    <name type="scientific">Thalassovita litoralis</name>
    <dbReference type="NCBI Taxonomy" id="1010611"/>
    <lineage>
        <taxon>Bacteria</taxon>
        <taxon>Pseudomonadati</taxon>
        <taxon>Pseudomonadota</taxon>
        <taxon>Alphaproteobacteria</taxon>
        <taxon>Rhodobacterales</taxon>
        <taxon>Roseobacteraceae</taxon>
        <taxon>Thalassovita</taxon>
    </lineage>
</organism>
<dbReference type="InterPro" id="IPR020845">
    <property type="entry name" value="AMP-binding_CS"/>
</dbReference>
<keyword evidence="5" id="KW-0436">Ligase</keyword>
<keyword evidence="6" id="KW-0547">Nucleotide-binding</keyword>
<dbReference type="InterPro" id="IPR050237">
    <property type="entry name" value="ATP-dep_AMP-bd_enzyme"/>
</dbReference>
<name>A0A521BQ62_9RHOB</name>
<dbReference type="PANTHER" id="PTHR43767">
    <property type="entry name" value="LONG-CHAIN-FATTY-ACID--COA LIGASE"/>
    <property type="match status" value="1"/>
</dbReference>
<dbReference type="EMBL" id="FXTO01000003">
    <property type="protein sequence ID" value="SMO48690.1"/>
    <property type="molecule type" value="Genomic_DNA"/>
</dbReference>
<dbReference type="Proteomes" id="UP000316030">
    <property type="component" value="Unassembled WGS sequence"/>
</dbReference>
<dbReference type="CDD" id="cd05936">
    <property type="entry name" value="FC-FACS_FadD_like"/>
    <property type="match status" value="1"/>
</dbReference>
<keyword evidence="11" id="KW-0472">Membrane</keyword>
<comment type="similarity">
    <text evidence="4">Belongs to the ATP-dependent AMP-binding enzyme family.</text>
</comment>
<evidence type="ECO:0000313" key="17">
    <source>
        <dbReference type="EMBL" id="SMO48690.1"/>
    </source>
</evidence>